<evidence type="ECO:0000313" key="7">
    <source>
        <dbReference type="Proteomes" id="UP000572817"/>
    </source>
</evidence>
<gene>
    <name evidence="6" type="ORF">GTA08_BOTSDO00758</name>
</gene>
<evidence type="ECO:0000313" key="6">
    <source>
        <dbReference type="EMBL" id="KAF4313530.1"/>
    </source>
</evidence>
<reference evidence="6" key="1">
    <citation type="submission" date="2020-04" db="EMBL/GenBank/DDBJ databases">
        <title>Genome Assembly and Annotation of Botryosphaeria dothidea sdau 11-99, a Latent Pathogen of Apple Fruit Ring Rot in China.</title>
        <authorList>
            <person name="Yu C."/>
            <person name="Diao Y."/>
            <person name="Lu Q."/>
            <person name="Zhao J."/>
            <person name="Cui S."/>
            <person name="Peng C."/>
            <person name="He B."/>
            <person name="Liu H."/>
        </authorList>
    </citation>
    <scope>NUCLEOTIDE SEQUENCE [LARGE SCALE GENOMIC DNA]</scope>
    <source>
        <strain evidence="6">Sdau11-99</strain>
    </source>
</reference>
<dbReference type="GO" id="GO:0005778">
    <property type="term" value="C:peroxisomal membrane"/>
    <property type="evidence" value="ECO:0007669"/>
    <property type="project" value="UniProtKB-SubCell"/>
</dbReference>
<dbReference type="Pfam" id="PF05648">
    <property type="entry name" value="PEX11"/>
    <property type="match status" value="1"/>
</dbReference>
<dbReference type="AlphaFoldDB" id="A0A8H4J5L2"/>
<dbReference type="Proteomes" id="UP000572817">
    <property type="component" value="Unassembled WGS sequence"/>
</dbReference>
<sequence>MSLVEFTRFMNDAAALEKTLRLLQGIAQLSVSIFATVETEEAAHLVDVSGTLRKHFALGRRYFRVFKWIDCALIAADALRNNEALVDSEREGVLALLNIAKWSYLGMFLFTEAFTIVDALGVRKFSWAPMLFVESMRFWFYSISCSIILTCYDLYMNRNEIIRLQAEIAAAKEAAETTENGDGATRTRKEKRSKEDIKDTAAPEQKKNRLLDDKQALEKARFRRHALLRQLIGASCDLLTPGAVVNYTPVSPAAVAITSIISSLISSQDIWKRVNKK</sequence>
<dbReference type="OrthoDB" id="3636394at2759"/>
<feature type="region of interest" description="Disordered" evidence="5">
    <location>
        <begin position="175"/>
        <end position="208"/>
    </location>
</feature>
<evidence type="ECO:0000256" key="2">
    <source>
        <dbReference type="ARBA" id="ARBA00023136"/>
    </source>
</evidence>
<dbReference type="InterPro" id="IPR008733">
    <property type="entry name" value="PEX11"/>
</dbReference>
<proteinExistence type="predicted"/>
<evidence type="ECO:0000256" key="5">
    <source>
        <dbReference type="SAM" id="MobiDB-lite"/>
    </source>
</evidence>
<keyword evidence="7" id="KW-1185">Reference proteome</keyword>
<dbReference type="EMBL" id="WWBZ02000001">
    <property type="protein sequence ID" value="KAF4313530.1"/>
    <property type="molecule type" value="Genomic_DNA"/>
</dbReference>
<comment type="subcellular location">
    <subcellularLocation>
        <location evidence="4">Peroxisome membrane</location>
    </subcellularLocation>
</comment>
<accession>A0A8H4J5L2</accession>
<keyword evidence="3" id="KW-0576">Peroxisome</keyword>
<dbReference type="GO" id="GO:0016559">
    <property type="term" value="P:peroxisome fission"/>
    <property type="evidence" value="ECO:0007669"/>
    <property type="project" value="InterPro"/>
</dbReference>
<feature type="compositionally biased region" description="Basic and acidic residues" evidence="5">
    <location>
        <begin position="192"/>
        <end position="208"/>
    </location>
</feature>
<evidence type="ECO:0000256" key="4">
    <source>
        <dbReference type="ARBA" id="ARBA00046271"/>
    </source>
</evidence>
<protein>
    <submittedName>
        <fullName evidence="6">Pex11 domain protein</fullName>
    </submittedName>
</protein>
<organism evidence="6 7">
    <name type="scientific">Botryosphaeria dothidea</name>
    <dbReference type="NCBI Taxonomy" id="55169"/>
    <lineage>
        <taxon>Eukaryota</taxon>
        <taxon>Fungi</taxon>
        <taxon>Dikarya</taxon>
        <taxon>Ascomycota</taxon>
        <taxon>Pezizomycotina</taxon>
        <taxon>Dothideomycetes</taxon>
        <taxon>Dothideomycetes incertae sedis</taxon>
        <taxon>Botryosphaeriales</taxon>
        <taxon>Botryosphaeriaceae</taxon>
        <taxon>Botryosphaeria</taxon>
    </lineage>
</organism>
<keyword evidence="2" id="KW-0472">Membrane</keyword>
<dbReference type="PANTHER" id="PTHR12652:SF23">
    <property type="entry name" value="MICROBODY (PEROXISOME) PROLIFERATION PROTEIN PEROXIN 11B (EUROFUNG)"/>
    <property type="match status" value="1"/>
</dbReference>
<comment type="caution">
    <text evidence="6">The sequence shown here is derived from an EMBL/GenBank/DDBJ whole genome shotgun (WGS) entry which is preliminary data.</text>
</comment>
<evidence type="ECO:0000256" key="3">
    <source>
        <dbReference type="ARBA" id="ARBA00023140"/>
    </source>
</evidence>
<evidence type="ECO:0000256" key="1">
    <source>
        <dbReference type="ARBA" id="ARBA00022593"/>
    </source>
</evidence>
<keyword evidence="1" id="KW-0962">Peroxisome biogenesis</keyword>
<name>A0A8H4J5L2_9PEZI</name>
<dbReference type="PANTHER" id="PTHR12652">
    <property type="entry name" value="PEROXISOMAL BIOGENESIS FACTOR 11"/>
    <property type="match status" value="1"/>
</dbReference>